<dbReference type="PANTHER" id="PTHR33627:SF1">
    <property type="entry name" value="TRANSPOSASE"/>
    <property type="match status" value="1"/>
</dbReference>
<evidence type="ECO:0000313" key="3">
    <source>
        <dbReference type="Proteomes" id="UP000188929"/>
    </source>
</evidence>
<protein>
    <submittedName>
        <fullName evidence="2">DDE transposase</fullName>
    </submittedName>
</protein>
<comment type="caution">
    <text evidence="2">The sequence shown here is derived from an EMBL/GenBank/DDBJ whole genome shotgun (WGS) entry which is preliminary data.</text>
</comment>
<dbReference type="NCBIfam" id="NF033540">
    <property type="entry name" value="transpos_IS701"/>
    <property type="match status" value="1"/>
</dbReference>
<keyword evidence="3" id="KW-1185">Reference proteome</keyword>
<dbReference type="Proteomes" id="UP000188929">
    <property type="component" value="Unassembled WGS sequence"/>
</dbReference>
<dbReference type="InterPro" id="IPR039365">
    <property type="entry name" value="IS701-like"/>
</dbReference>
<dbReference type="InterPro" id="IPR012337">
    <property type="entry name" value="RNaseH-like_sf"/>
</dbReference>
<dbReference type="SUPFAM" id="SSF53098">
    <property type="entry name" value="Ribonuclease H-like"/>
    <property type="match status" value="1"/>
</dbReference>
<dbReference type="STRING" id="1834516.BL253_37000"/>
<dbReference type="RefSeq" id="WP_076822870.1">
    <property type="nucleotide sequence ID" value="NZ_MOMC01000126.1"/>
</dbReference>
<dbReference type="PANTHER" id="PTHR33627">
    <property type="entry name" value="TRANSPOSASE"/>
    <property type="match status" value="1"/>
</dbReference>
<dbReference type="AlphaFoldDB" id="A0A1V2HZB0"/>
<gene>
    <name evidence="2" type="ORF">BL253_37000</name>
</gene>
<proteinExistence type="predicted"/>
<dbReference type="InterPro" id="IPR038721">
    <property type="entry name" value="IS701-like_DDE_dom"/>
</dbReference>
<reference evidence="3" key="1">
    <citation type="submission" date="2016-10" db="EMBL/GenBank/DDBJ databases">
        <title>Frankia sp. NRRL B-16386 Genome sequencing.</title>
        <authorList>
            <person name="Ghodhbane-Gtari F."/>
            <person name="Swanson E."/>
            <person name="Gueddou A."/>
            <person name="Hezbri K."/>
            <person name="Ktari K."/>
            <person name="Nouioui I."/>
            <person name="Morris K."/>
            <person name="Simpson S."/>
            <person name="Abebe-Akele F."/>
            <person name="Thomas K."/>
            <person name="Gtari M."/>
            <person name="Tisa L.S."/>
        </authorList>
    </citation>
    <scope>NUCLEOTIDE SEQUENCE [LARGE SCALE GENOMIC DNA]</scope>
    <source>
        <strain evidence="3">NRRL B-16386</strain>
    </source>
</reference>
<accession>A0A1V2HZB0</accession>
<organism evidence="2 3">
    <name type="scientific">Pseudofrankia asymbiotica</name>
    <dbReference type="NCBI Taxonomy" id="1834516"/>
    <lineage>
        <taxon>Bacteria</taxon>
        <taxon>Bacillati</taxon>
        <taxon>Actinomycetota</taxon>
        <taxon>Actinomycetes</taxon>
        <taxon>Frankiales</taxon>
        <taxon>Frankiaceae</taxon>
        <taxon>Pseudofrankia</taxon>
    </lineage>
</organism>
<name>A0A1V2HZB0_9ACTN</name>
<sequence length="434" mass="48192">MAVCPSVDPDRWRNEFEGFASRIGGRFARVESRKRARSFLRGLMAGLPRVNCWTLAEHAGETSPGGMRHFLAGAVWDDDGLRTDLRDYVAERFADAEAVLVIDETGDLKKGKMTVGVQRQYTGTAERIENAQVAVYLTYATPAGHAFLDNALYLPQSWISDPARCQAAGVPDGVAFRTKPELARTMIATALDAGVPARWATGDEVYGNDPALRAALARRGLGYVLAVAKTHQIDTKAGKRKAIDLAVTLPEPAWTWISAGPGAKGQRLYDWAFIATSDQDLPGQHYLMIRRNIHTGEYAFYRAHSPAPVPLAAFVRVAGIRWTVEDDFQNSKELAALDEHQVRRWTSWHRWTLLAMLAHAYLAVTTATAHDTQPADGLIPLTVNEVRHLLVHLAIPRPTPPTAFVLAWSWWRRHHQAHAQTSHHDRQATALQLN</sequence>
<dbReference type="Pfam" id="PF13546">
    <property type="entry name" value="DDE_5"/>
    <property type="match status" value="1"/>
</dbReference>
<evidence type="ECO:0000313" key="2">
    <source>
        <dbReference type="EMBL" id="ONH22013.1"/>
    </source>
</evidence>
<dbReference type="EMBL" id="MOMC01000126">
    <property type="protein sequence ID" value="ONH22013.1"/>
    <property type="molecule type" value="Genomic_DNA"/>
</dbReference>
<feature type="domain" description="Transposase IS701-like DDE" evidence="1">
    <location>
        <begin position="27"/>
        <end position="231"/>
    </location>
</feature>
<evidence type="ECO:0000259" key="1">
    <source>
        <dbReference type="Pfam" id="PF13546"/>
    </source>
</evidence>